<reference evidence="2" key="1">
    <citation type="journal article" date="2016" name="Nat. Biotechnol.">
        <title>Sequencing wild and cultivated cassava and related species reveals extensive interspecific hybridization and genetic diversity.</title>
        <authorList>
            <person name="Bredeson J.V."/>
            <person name="Lyons J.B."/>
            <person name="Prochnik S.E."/>
            <person name="Wu G.A."/>
            <person name="Ha C.M."/>
            <person name="Edsinger-Gonzales E."/>
            <person name="Grimwood J."/>
            <person name="Schmutz J."/>
            <person name="Rabbi I.Y."/>
            <person name="Egesi C."/>
            <person name="Nauluvula P."/>
            <person name="Lebot V."/>
            <person name="Ndunguru J."/>
            <person name="Mkamilo G."/>
            <person name="Bart R.S."/>
            <person name="Setter T.L."/>
            <person name="Gleadow R.M."/>
            <person name="Kulakow P."/>
            <person name="Ferguson M.E."/>
            <person name="Rounsley S."/>
            <person name="Rokhsar D.S."/>
        </authorList>
    </citation>
    <scope>NUCLEOTIDE SEQUENCE [LARGE SCALE GENOMIC DNA]</scope>
    <source>
        <strain evidence="2">cv. AM560-2</strain>
    </source>
</reference>
<proteinExistence type="predicted"/>
<keyword evidence="2" id="KW-1185">Reference proteome</keyword>
<name>A0ACB7GLQ0_MANES</name>
<accession>A0ACB7GLQ0</accession>
<comment type="caution">
    <text evidence="1">The sequence shown here is derived from an EMBL/GenBank/DDBJ whole genome shotgun (WGS) entry which is preliminary data.</text>
</comment>
<evidence type="ECO:0000313" key="2">
    <source>
        <dbReference type="Proteomes" id="UP000091857"/>
    </source>
</evidence>
<organism evidence="1 2">
    <name type="scientific">Manihot esculenta</name>
    <name type="common">Cassava</name>
    <name type="synonym">Jatropha manihot</name>
    <dbReference type="NCBI Taxonomy" id="3983"/>
    <lineage>
        <taxon>Eukaryota</taxon>
        <taxon>Viridiplantae</taxon>
        <taxon>Streptophyta</taxon>
        <taxon>Embryophyta</taxon>
        <taxon>Tracheophyta</taxon>
        <taxon>Spermatophyta</taxon>
        <taxon>Magnoliopsida</taxon>
        <taxon>eudicotyledons</taxon>
        <taxon>Gunneridae</taxon>
        <taxon>Pentapetalae</taxon>
        <taxon>rosids</taxon>
        <taxon>fabids</taxon>
        <taxon>Malpighiales</taxon>
        <taxon>Euphorbiaceae</taxon>
        <taxon>Crotonoideae</taxon>
        <taxon>Manihoteae</taxon>
        <taxon>Manihot</taxon>
    </lineage>
</organism>
<gene>
    <name evidence="1" type="ORF">MANES_13G122100v8</name>
</gene>
<protein>
    <submittedName>
        <fullName evidence="1">Uncharacterized protein</fullName>
    </submittedName>
</protein>
<evidence type="ECO:0000313" key="1">
    <source>
        <dbReference type="EMBL" id="KAG8641212.1"/>
    </source>
</evidence>
<dbReference type="EMBL" id="CM004399">
    <property type="protein sequence ID" value="KAG8641212.1"/>
    <property type="molecule type" value="Genomic_DNA"/>
</dbReference>
<dbReference type="Proteomes" id="UP000091857">
    <property type="component" value="Chromosome 13"/>
</dbReference>
<sequence length="142" mass="15986">MVSRKELNKVICKYLRNLKRQENNCTTTFSDNSDMVNMINILKAAEETSLAVLEPILSFISQSSANSKLSGWFLVSKIIQSKRVSSEGEIQASEIEKLDAELHVLKSSKDINQVHNVLKGLEALDSNLQEAVEGWSVFIEDW</sequence>